<organism evidence="1 2">
    <name type="scientific">Burkholderia pseudomultivorans</name>
    <dbReference type="NCBI Taxonomy" id="1207504"/>
    <lineage>
        <taxon>Bacteria</taxon>
        <taxon>Pseudomonadati</taxon>
        <taxon>Pseudomonadota</taxon>
        <taxon>Betaproteobacteria</taxon>
        <taxon>Burkholderiales</taxon>
        <taxon>Burkholderiaceae</taxon>
        <taxon>Burkholderia</taxon>
        <taxon>Burkholderia cepacia complex</taxon>
    </lineage>
</organism>
<gene>
    <name evidence="1" type="ORF">BPS26883_02875</name>
</gene>
<dbReference type="Proteomes" id="UP000494162">
    <property type="component" value="Unassembled WGS sequence"/>
</dbReference>
<dbReference type="InterPro" id="IPR021815">
    <property type="entry name" value="TsiV"/>
</dbReference>
<dbReference type="AlphaFoldDB" id="A0A6P2KSK8"/>
<protein>
    <submittedName>
        <fullName evidence="1">Gp31</fullName>
    </submittedName>
</protein>
<proteinExistence type="predicted"/>
<reference evidence="1 2" key="1">
    <citation type="submission" date="2019-09" db="EMBL/GenBank/DDBJ databases">
        <authorList>
            <person name="Depoorter E."/>
        </authorList>
    </citation>
    <scope>NUCLEOTIDE SEQUENCE [LARGE SCALE GENOMIC DNA]</scope>
    <source>
        <strain evidence="1">LMG 26883</strain>
    </source>
</reference>
<sequence length="382" mass="41881">MTKDELIAWADDPQRQDTLPFGLFEEPYQKGIVGAALVVRGVLYFKGGYAPEVRQALVQCYDRYLTVIDEYEKASAKEAGIEAPRTGPMRWFYEEGAKPVAFDKTPGFPSLAKDLPSESILVSSTTSADHKLAAGFYEFSVFCLEDWQAAMGTRGLDVMVFTVPRRFLQISPGTFEKLFAEFAAAVPTVHGHAGYGVNVPPMGRRPNEASEYFWGRLYGPGIDIGDPMRTGLRDLVERIKTVDWLVALNADLVQRAGGASALTLPPDWYRKTPFRDGGLIIQAGVDPVAGVPLGKGIPPAPPAAYVLLNHALRKIVADKINSLQSGTASSTAPLLNTSVSSEAWLQRFNVPEDELPDYWVALHKTPKLPDSNDTTPTVRQPR</sequence>
<accession>A0A6P2KSK8</accession>
<dbReference type="Pfam" id="PF11876">
    <property type="entry name" value="TsiV"/>
    <property type="match status" value="1"/>
</dbReference>
<name>A0A6P2KSK8_9BURK</name>
<dbReference type="EMBL" id="CABVPP010000018">
    <property type="protein sequence ID" value="VWB61106.1"/>
    <property type="molecule type" value="Genomic_DNA"/>
</dbReference>
<dbReference type="GeneID" id="93169902"/>
<dbReference type="RefSeq" id="WP_105766383.1">
    <property type="nucleotide sequence ID" value="NZ_CABVPP010000018.1"/>
</dbReference>
<evidence type="ECO:0000313" key="2">
    <source>
        <dbReference type="Proteomes" id="UP000494162"/>
    </source>
</evidence>
<evidence type="ECO:0000313" key="1">
    <source>
        <dbReference type="EMBL" id="VWB61106.1"/>
    </source>
</evidence>